<dbReference type="PANTHER" id="PTHR11360">
    <property type="entry name" value="MONOCARBOXYLATE TRANSPORTER"/>
    <property type="match status" value="1"/>
</dbReference>
<dbReference type="GO" id="GO:0022857">
    <property type="term" value="F:transmembrane transporter activity"/>
    <property type="evidence" value="ECO:0007669"/>
    <property type="project" value="InterPro"/>
</dbReference>
<dbReference type="Proteomes" id="UP000321039">
    <property type="component" value="Unassembled WGS sequence"/>
</dbReference>
<evidence type="ECO:0000256" key="2">
    <source>
        <dbReference type="ARBA" id="ARBA00022989"/>
    </source>
</evidence>
<evidence type="ECO:0000259" key="5">
    <source>
        <dbReference type="PROSITE" id="PS50850"/>
    </source>
</evidence>
<dbReference type="EMBL" id="VRZA01000005">
    <property type="protein sequence ID" value="TXS91995.1"/>
    <property type="molecule type" value="Genomic_DNA"/>
</dbReference>
<dbReference type="InterPro" id="IPR020846">
    <property type="entry name" value="MFS_dom"/>
</dbReference>
<evidence type="ECO:0000256" key="1">
    <source>
        <dbReference type="ARBA" id="ARBA00022692"/>
    </source>
</evidence>
<feature type="transmembrane region" description="Helical" evidence="4">
    <location>
        <begin position="260"/>
        <end position="278"/>
    </location>
</feature>
<dbReference type="InterPro" id="IPR011701">
    <property type="entry name" value="MFS"/>
</dbReference>
<dbReference type="Gene3D" id="1.20.1250.20">
    <property type="entry name" value="MFS general substrate transporter like domains"/>
    <property type="match status" value="2"/>
</dbReference>
<sequence length="410" mass="44429">MNRYYPWVISGIACIVLLVSNGMSITGLSVYDEALLDEFGWSRGELKFRDMVTFSTSAILAPFGGIFLDRLGVRRCMLAGWLILGGAYLAYSQMDSLTVLYLVHAALGLVLVLCGLNPAVILVSSWFEGKRGVAIGIALVGTSLGGMVFPQYGTLMAQWVGWREAMQWAIVFPACMFALVFFIVRDLPGQLGMEPVREIAGGGSAKRMTAGADMGYLEALKTPTFWALAITAMTTFYTVLAVQAHLFLYMRDLSYDAQTATNAISAFFACAVIGKFVFGLLSDYLDFKRVFLGNVLVMLAGASWLAFMHGSLIWLAVAAFGLGWGGVYTTLQLSAVNCFGLKSAGKILGTITVLDCFGGGLGIWLTGEFYTRFGNYDLAFQIFVALIFIATVAITQVRRPEPRPLQAAAA</sequence>
<comment type="caution">
    <text evidence="6">The sequence shown here is derived from an EMBL/GenBank/DDBJ whole genome shotgun (WGS) entry which is preliminary data.</text>
</comment>
<dbReference type="InterPro" id="IPR050327">
    <property type="entry name" value="Proton-linked_MCT"/>
</dbReference>
<keyword evidence="7" id="KW-1185">Reference proteome</keyword>
<evidence type="ECO:0000313" key="6">
    <source>
        <dbReference type="EMBL" id="TXS91995.1"/>
    </source>
</evidence>
<protein>
    <submittedName>
        <fullName evidence="6">MFS transporter</fullName>
    </submittedName>
</protein>
<feature type="domain" description="Major facilitator superfamily (MFS) profile" evidence="5">
    <location>
        <begin position="8"/>
        <end position="402"/>
    </location>
</feature>
<name>A0A5C8ZU25_9GAMM</name>
<keyword evidence="3 4" id="KW-0472">Membrane</keyword>
<dbReference type="Pfam" id="PF07690">
    <property type="entry name" value="MFS_1"/>
    <property type="match status" value="1"/>
</dbReference>
<evidence type="ECO:0000313" key="7">
    <source>
        <dbReference type="Proteomes" id="UP000321039"/>
    </source>
</evidence>
<feature type="transmembrane region" description="Helical" evidence="4">
    <location>
        <begin position="51"/>
        <end position="69"/>
    </location>
</feature>
<dbReference type="PANTHER" id="PTHR11360:SF284">
    <property type="entry name" value="EG:103B4.3 PROTEIN-RELATED"/>
    <property type="match status" value="1"/>
</dbReference>
<proteinExistence type="predicted"/>
<dbReference type="RefSeq" id="WP_148069234.1">
    <property type="nucleotide sequence ID" value="NZ_VRZA01000005.1"/>
</dbReference>
<feature type="transmembrane region" description="Helical" evidence="4">
    <location>
        <begin position="76"/>
        <end position="94"/>
    </location>
</feature>
<gene>
    <name evidence="6" type="ORF">FV139_14820</name>
</gene>
<keyword evidence="2 4" id="KW-1133">Transmembrane helix</keyword>
<evidence type="ECO:0000256" key="3">
    <source>
        <dbReference type="ARBA" id="ARBA00023136"/>
    </source>
</evidence>
<dbReference type="SUPFAM" id="SSF103473">
    <property type="entry name" value="MFS general substrate transporter"/>
    <property type="match status" value="1"/>
</dbReference>
<feature type="transmembrane region" description="Helical" evidence="4">
    <location>
        <begin position="290"/>
        <end position="307"/>
    </location>
</feature>
<organism evidence="6 7">
    <name type="scientific">Parahaliea maris</name>
    <dbReference type="NCBI Taxonomy" id="2716870"/>
    <lineage>
        <taxon>Bacteria</taxon>
        <taxon>Pseudomonadati</taxon>
        <taxon>Pseudomonadota</taxon>
        <taxon>Gammaproteobacteria</taxon>
        <taxon>Cellvibrionales</taxon>
        <taxon>Halieaceae</taxon>
        <taxon>Parahaliea</taxon>
    </lineage>
</organism>
<keyword evidence="1 4" id="KW-0812">Transmembrane</keyword>
<evidence type="ECO:0000256" key="4">
    <source>
        <dbReference type="SAM" id="Phobius"/>
    </source>
</evidence>
<feature type="transmembrane region" description="Helical" evidence="4">
    <location>
        <begin position="224"/>
        <end position="248"/>
    </location>
</feature>
<dbReference type="AlphaFoldDB" id="A0A5C8ZU25"/>
<feature type="transmembrane region" description="Helical" evidence="4">
    <location>
        <begin position="378"/>
        <end position="397"/>
    </location>
</feature>
<feature type="transmembrane region" description="Helical" evidence="4">
    <location>
        <begin position="7"/>
        <end position="31"/>
    </location>
</feature>
<feature type="transmembrane region" description="Helical" evidence="4">
    <location>
        <begin position="133"/>
        <end position="153"/>
    </location>
</feature>
<accession>A0A5C8ZU25</accession>
<feature type="transmembrane region" description="Helical" evidence="4">
    <location>
        <begin position="313"/>
        <end position="335"/>
    </location>
</feature>
<dbReference type="InterPro" id="IPR036259">
    <property type="entry name" value="MFS_trans_sf"/>
</dbReference>
<reference evidence="6 7" key="1">
    <citation type="submission" date="2019-08" db="EMBL/GenBank/DDBJ databases">
        <title>Parahaliea maris sp. nov., isolated from the surface seawater.</title>
        <authorList>
            <person name="Liu Y."/>
        </authorList>
    </citation>
    <scope>NUCLEOTIDE SEQUENCE [LARGE SCALE GENOMIC DNA]</scope>
    <source>
        <strain evidence="6 7">HSLHS9</strain>
    </source>
</reference>
<feature type="transmembrane region" description="Helical" evidence="4">
    <location>
        <begin position="100"/>
        <end position="121"/>
    </location>
</feature>
<feature type="transmembrane region" description="Helical" evidence="4">
    <location>
        <begin position="347"/>
        <end position="366"/>
    </location>
</feature>
<feature type="transmembrane region" description="Helical" evidence="4">
    <location>
        <begin position="165"/>
        <end position="184"/>
    </location>
</feature>
<dbReference type="PROSITE" id="PS50850">
    <property type="entry name" value="MFS"/>
    <property type="match status" value="1"/>
</dbReference>